<name>A0ABQ9NLE7_9PEZI</name>
<keyword evidence="3 6" id="KW-0240">DNA-directed RNA polymerase</keyword>
<dbReference type="Proteomes" id="UP001172684">
    <property type="component" value="Unassembled WGS sequence"/>
</dbReference>
<evidence type="ECO:0000256" key="6">
    <source>
        <dbReference type="PIRNR" id="PIRNR028763"/>
    </source>
</evidence>
<evidence type="ECO:0000256" key="1">
    <source>
        <dbReference type="ARBA" id="ARBA00004123"/>
    </source>
</evidence>
<sequence>MAATSSGPSGTSSSASTTKRDQLYDYCATIPGGLFNQEDLENLHIAQDTKELMQICQELVSSQLFQLLQWDGDVCWKARPQDIATKLTTLSRDELLVYQCVESLGTTGIWTRAIRAKTNLHDKSLNKAIKSLETLRLIKSIRNVKNPSRKTYMLYHLVPSEDIAGGPWHDENGEFDIDLINTVADLIWNYVHAKSWVEAPRIKGRDMADAIKRKKDAVAAAAAAQQQQQTPPTSLAAALELPPSPRFKPALGPSNRVLIPYPPGYRGYPTLPTIADFLRESGVVMVEIHEGDLKHLLDNLVYDGRLERMGVGGHMYRSVRPIEGEEDTGPGNGLAEAPCGRCPVFVLCEEGGPVSARNCVYFEEWLKT</sequence>
<evidence type="ECO:0000256" key="5">
    <source>
        <dbReference type="ARBA" id="ARBA00023242"/>
    </source>
</evidence>
<accession>A0ABQ9NLE7</accession>
<evidence type="ECO:0000313" key="8">
    <source>
        <dbReference type="Proteomes" id="UP001172684"/>
    </source>
</evidence>
<dbReference type="Gene3D" id="1.10.10.10">
    <property type="entry name" value="Winged helix-like DNA-binding domain superfamily/Winged helix DNA-binding domain"/>
    <property type="match status" value="1"/>
</dbReference>
<comment type="subcellular location">
    <subcellularLocation>
        <location evidence="1 6">Nucleus</location>
    </subcellularLocation>
</comment>
<evidence type="ECO:0000256" key="2">
    <source>
        <dbReference type="ARBA" id="ARBA00011038"/>
    </source>
</evidence>
<gene>
    <name evidence="7" type="primary">RPC34</name>
    <name evidence="7" type="ORF">H2201_007859</name>
</gene>
<keyword evidence="4 6" id="KW-0804">Transcription</keyword>
<organism evidence="7 8">
    <name type="scientific">Coniosporium apollinis</name>
    <dbReference type="NCBI Taxonomy" id="61459"/>
    <lineage>
        <taxon>Eukaryota</taxon>
        <taxon>Fungi</taxon>
        <taxon>Dikarya</taxon>
        <taxon>Ascomycota</taxon>
        <taxon>Pezizomycotina</taxon>
        <taxon>Dothideomycetes</taxon>
        <taxon>Dothideomycetes incertae sedis</taxon>
        <taxon>Coniosporium</taxon>
    </lineage>
</organism>
<keyword evidence="8" id="KW-1185">Reference proteome</keyword>
<dbReference type="PANTHER" id="PTHR12780">
    <property type="entry name" value="RNA POLYMERASE III DNA DIRECTED , 39KD SUBUNIT-RELATED"/>
    <property type="match status" value="1"/>
</dbReference>
<dbReference type="InterPro" id="IPR016049">
    <property type="entry name" value="RNA_pol_Rpc34-like"/>
</dbReference>
<reference evidence="7" key="1">
    <citation type="submission" date="2022-10" db="EMBL/GenBank/DDBJ databases">
        <title>Culturing micro-colonial fungi from biological soil crusts in the Mojave desert and describing Neophaeococcomyces mojavensis, and introducing the new genera and species Taxawa tesnikishii.</title>
        <authorList>
            <person name="Kurbessoian T."/>
            <person name="Stajich J.E."/>
        </authorList>
    </citation>
    <scope>NUCLEOTIDE SEQUENCE</scope>
    <source>
        <strain evidence="7">TK_1</strain>
    </source>
</reference>
<dbReference type="InterPro" id="IPR007832">
    <property type="entry name" value="RNA_pol_Rpc34"/>
</dbReference>
<dbReference type="EMBL" id="JAPDRL010000089">
    <property type="protein sequence ID" value="KAJ9658300.1"/>
    <property type="molecule type" value="Genomic_DNA"/>
</dbReference>
<comment type="caution">
    <text evidence="7">The sequence shown here is derived from an EMBL/GenBank/DDBJ whole genome shotgun (WGS) entry which is preliminary data.</text>
</comment>
<comment type="function">
    <text evidence="6">DNA-dependent RNA polymerase catalyzes the transcription of DNA into RNA using the four ribonucleoside triphosphates as substrates. Specific peripheric component of RNA polymerase III which synthesizes small RNAs, such as 5S rRNA and tRNAs.</text>
</comment>
<proteinExistence type="inferred from homology"/>
<dbReference type="Pfam" id="PF05158">
    <property type="entry name" value="RNA_pol_Rpc34"/>
    <property type="match status" value="1"/>
</dbReference>
<evidence type="ECO:0000256" key="4">
    <source>
        <dbReference type="ARBA" id="ARBA00023163"/>
    </source>
</evidence>
<keyword evidence="5 6" id="KW-0539">Nucleus</keyword>
<dbReference type="InterPro" id="IPR036388">
    <property type="entry name" value="WH-like_DNA-bd_sf"/>
</dbReference>
<dbReference type="PIRSF" id="PIRSF028763">
    <property type="entry name" value="RNA_pol_Rpc34"/>
    <property type="match status" value="1"/>
</dbReference>
<dbReference type="InterPro" id="IPR036390">
    <property type="entry name" value="WH_DNA-bd_sf"/>
</dbReference>
<dbReference type="SUPFAM" id="SSF46785">
    <property type="entry name" value="Winged helix' DNA-binding domain"/>
    <property type="match status" value="1"/>
</dbReference>
<evidence type="ECO:0000256" key="3">
    <source>
        <dbReference type="ARBA" id="ARBA00022478"/>
    </source>
</evidence>
<comment type="similarity">
    <text evidence="2 6">Belongs to the eukaryotic RPC34/RPC39 RNA polymerase subunit family.</text>
</comment>
<protein>
    <recommendedName>
        <fullName evidence="6">DNA-directed RNA polymerase III subunit RPC6</fullName>
        <shortName evidence="6">RNA polymerase III subunit C6</shortName>
    </recommendedName>
</protein>
<evidence type="ECO:0000313" key="7">
    <source>
        <dbReference type="EMBL" id="KAJ9658300.1"/>
    </source>
</evidence>